<proteinExistence type="predicted"/>
<dbReference type="Pfam" id="PF12789">
    <property type="entry name" value="PTR"/>
    <property type="match status" value="2"/>
</dbReference>
<gene>
    <name evidence="3" type="ORF">D6R50_12935</name>
</gene>
<dbReference type="InterPro" id="IPR022225">
    <property type="entry name" value="Phage_tail_fibre_N"/>
</dbReference>
<sequence>MSQLITNAFITYLRDCLADEQFVVLDEFVLANVPGLDPDSPIDPAGGLPPASQIVHRQDVDQRGRIHNNAVAYSIVMDTSIGDFDFNAMYLLNKASGLVAMTVHKWLEKKVASDSATGKTGNSLVKTILMEYHRASEVTATHVDASTWQIDYAARLRGMDNDLRLQALQFLGAATFYGNAFGLVKEGSIYRVQPGVAYVGGLRAQLDEAKRVNPGPGPAGMWLDIYRAGSLLDAWVNHFTLTFSDTPLHDYVDSNGYQHFVALVANVNADGSIADERRQRTITLTGDVSGQAEWQDAQGATITVEVKDDSHKHSFGTIDGLASALASKSPVGHTHSPSESGAAPVVHGHAVSDVWGLQDDLNGKSNIGHTHTPNESGAAPSQHGHSWGEISDKPDTATRWPGWTEVSGKPDLAAANHTHPPGQVGAVMTHAGSGGGGSSVSVNVTGKTFGIIYVAGRGRWFPVSFAVAAAGYGAHILNRGGENADRDHDLLVNMSLSANTLTFSRGGSASGLGDVYLM</sequence>
<dbReference type="EMBL" id="RAWX01000002">
    <property type="protein sequence ID" value="RKJ90099.1"/>
    <property type="molecule type" value="Genomic_DNA"/>
</dbReference>
<evidence type="ECO:0000259" key="2">
    <source>
        <dbReference type="Pfam" id="PF12571"/>
    </source>
</evidence>
<protein>
    <recommendedName>
        <fullName evidence="2">Phage tail fibre protein N-terminal domain-containing protein</fullName>
    </recommendedName>
</protein>
<dbReference type="RefSeq" id="WP_120415278.1">
    <property type="nucleotide sequence ID" value="NZ_RAWX01000001.1"/>
</dbReference>
<reference evidence="3 4" key="1">
    <citation type="submission" date="2018-09" db="EMBL/GenBank/DDBJ databases">
        <title>Genome sequencing of Aeromonas veronii MS-17-88.</title>
        <authorList>
            <person name="Tekedar H.C."/>
            <person name="Arick M.A."/>
            <person name="Hsu C.-Y."/>
            <person name="Thrash A."/>
            <person name="Karsi A."/>
            <person name="Lawrence M.L."/>
            <person name="Abdelhamed H."/>
        </authorList>
    </citation>
    <scope>NUCLEOTIDE SEQUENCE [LARGE SCALE GENOMIC DNA]</scope>
    <source>
        <strain evidence="3 4">MS 17-88</strain>
    </source>
</reference>
<feature type="domain" description="Phage tail fibre protein N-terminal" evidence="2">
    <location>
        <begin position="3"/>
        <end position="159"/>
    </location>
</feature>
<comment type="caution">
    <text evidence="3">The sequence shown here is derived from an EMBL/GenBank/DDBJ whole genome shotgun (WGS) entry which is preliminary data.</text>
</comment>
<feature type="region of interest" description="Disordered" evidence="1">
    <location>
        <begin position="358"/>
        <end position="393"/>
    </location>
</feature>
<feature type="compositionally biased region" description="Polar residues" evidence="1">
    <location>
        <begin position="363"/>
        <end position="375"/>
    </location>
</feature>
<evidence type="ECO:0000313" key="3">
    <source>
        <dbReference type="EMBL" id="RKJ90099.1"/>
    </source>
</evidence>
<name>A0A3A9ILL8_AERVE</name>
<evidence type="ECO:0000313" key="4">
    <source>
        <dbReference type="Proteomes" id="UP000281725"/>
    </source>
</evidence>
<accession>A0A3A9ILL8</accession>
<dbReference type="Proteomes" id="UP000281725">
    <property type="component" value="Unassembled WGS sequence"/>
</dbReference>
<evidence type="ECO:0000256" key="1">
    <source>
        <dbReference type="SAM" id="MobiDB-lite"/>
    </source>
</evidence>
<dbReference type="AlphaFoldDB" id="A0A3A9ILL8"/>
<dbReference type="Pfam" id="PF12571">
    <property type="entry name" value="Phage_tail_fib"/>
    <property type="match status" value="1"/>
</dbReference>
<organism evidence="3 4">
    <name type="scientific">Aeromonas veronii</name>
    <dbReference type="NCBI Taxonomy" id="654"/>
    <lineage>
        <taxon>Bacteria</taxon>
        <taxon>Pseudomonadati</taxon>
        <taxon>Pseudomonadota</taxon>
        <taxon>Gammaproteobacteria</taxon>
        <taxon>Aeromonadales</taxon>
        <taxon>Aeromonadaceae</taxon>
        <taxon>Aeromonas</taxon>
    </lineage>
</organism>